<organism evidence="1 2">
    <name type="scientific">Cohnella faecalis</name>
    <dbReference type="NCBI Taxonomy" id="2315694"/>
    <lineage>
        <taxon>Bacteria</taxon>
        <taxon>Bacillati</taxon>
        <taxon>Bacillota</taxon>
        <taxon>Bacilli</taxon>
        <taxon>Bacillales</taxon>
        <taxon>Paenibacillaceae</taxon>
        <taxon>Cohnella</taxon>
    </lineage>
</organism>
<evidence type="ECO:0000313" key="2">
    <source>
        <dbReference type="Proteomes" id="UP000266340"/>
    </source>
</evidence>
<name>A0A398CU03_9BACL</name>
<gene>
    <name evidence="1" type="ORF">D3H35_17215</name>
</gene>
<dbReference type="Proteomes" id="UP000266340">
    <property type="component" value="Unassembled WGS sequence"/>
</dbReference>
<dbReference type="AlphaFoldDB" id="A0A398CU03"/>
<accession>A0A398CU03</accession>
<dbReference type="Gene3D" id="3.30.1370.220">
    <property type="match status" value="1"/>
</dbReference>
<evidence type="ECO:0000313" key="1">
    <source>
        <dbReference type="EMBL" id="RIE02444.1"/>
    </source>
</evidence>
<dbReference type="OrthoDB" id="9767864at2"/>
<dbReference type="RefSeq" id="WP_119150483.1">
    <property type="nucleotide sequence ID" value="NZ_JBHSOV010000048.1"/>
</dbReference>
<keyword evidence="2" id="KW-1185">Reference proteome</keyword>
<comment type="caution">
    <text evidence="1">The sequence shown here is derived from an EMBL/GenBank/DDBJ whole genome shotgun (WGS) entry which is preliminary data.</text>
</comment>
<sequence length="474" mass="49858">MGSALPVLPGVSIQVIREVVPTPMDSPGVLGILGCVGNYTPKQKLTIVGSVQEITDAYGSATLASIPELRQAFSAGLNQVVISPVDPSTALAAYSTIPVTADNAGTGLGVTAKVAGAWGNGISVQATPKIGAGTNSSTQLVDVTVYYPDENTLVEAYRNLSTSASDSNYFITAINAASGYIVLSPMTGSKVVVPNTANGMITLNKGKDASVQAFQDALDRLKDIEEVDMVAASLSPDPSNINNITQIYAQILSHCELMASQNYPRIGFGQTISALNDRADVDNAQLMIAPLISERFVFSAPAGYLGSVIGMVAGMNFYESPTYKTVPNVVSLNWDYTASELTTLVSSGVFAIDQLPHKGIVCVKGITTDCGQLNVTRIADLCVRQINHIASGFIGLLNTDVQRLALKQLIIQTFTDMENQSALVKSADGKLPAFVVDVTSTPADFSQGIVRITAAVRPVRAIDYIIATLTVQAS</sequence>
<dbReference type="EMBL" id="QXJM01000039">
    <property type="protein sequence ID" value="RIE02444.1"/>
    <property type="molecule type" value="Genomic_DNA"/>
</dbReference>
<reference evidence="1 2" key="1">
    <citation type="submission" date="2018-09" db="EMBL/GenBank/DDBJ databases">
        <title>Cohnella cavernae sp. nov., isolated from a karst cave.</title>
        <authorList>
            <person name="Zhu H."/>
        </authorList>
    </citation>
    <scope>NUCLEOTIDE SEQUENCE [LARGE SCALE GENOMIC DNA]</scope>
    <source>
        <strain evidence="1 2">K2E09-144</strain>
    </source>
</reference>
<protein>
    <recommendedName>
        <fullName evidence="3">Phage tail sheath protein</fullName>
    </recommendedName>
</protein>
<proteinExistence type="predicted"/>
<evidence type="ECO:0008006" key="3">
    <source>
        <dbReference type="Google" id="ProtNLM"/>
    </source>
</evidence>